<keyword evidence="6 7" id="KW-0804">Transcription</keyword>
<dbReference type="GO" id="GO:0051301">
    <property type="term" value="P:cell division"/>
    <property type="evidence" value="ECO:0007669"/>
    <property type="project" value="UniProtKB-KW"/>
</dbReference>
<dbReference type="NCBIfam" id="TIGR00242">
    <property type="entry name" value="division/cell wall cluster transcriptional repressor MraZ"/>
    <property type="match status" value="1"/>
</dbReference>
<dbReference type="AlphaFoldDB" id="A0A2K8U3E9"/>
<gene>
    <name evidence="7" type="primary">mraZ</name>
    <name evidence="9" type="ORF">THSYN_03475</name>
</gene>
<keyword evidence="9" id="KW-0131">Cell cycle</keyword>
<keyword evidence="5 7" id="KW-0238">DNA-binding</keyword>
<dbReference type="HAMAP" id="MF_01008">
    <property type="entry name" value="MraZ"/>
    <property type="match status" value="1"/>
</dbReference>
<dbReference type="Gene3D" id="3.40.1550.20">
    <property type="entry name" value="Transcriptional regulator MraZ domain"/>
    <property type="match status" value="1"/>
</dbReference>
<dbReference type="CDD" id="cd16321">
    <property type="entry name" value="MraZ_C"/>
    <property type="match status" value="1"/>
</dbReference>
<evidence type="ECO:0000313" key="9">
    <source>
        <dbReference type="EMBL" id="AUB80112.1"/>
    </source>
</evidence>
<evidence type="ECO:0000256" key="2">
    <source>
        <dbReference type="ARBA" id="ARBA00022490"/>
    </source>
</evidence>
<dbReference type="CDD" id="cd16320">
    <property type="entry name" value="MraZ_N"/>
    <property type="match status" value="1"/>
</dbReference>
<evidence type="ECO:0000256" key="3">
    <source>
        <dbReference type="ARBA" id="ARBA00022737"/>
    </source>
</evidence>
<dbReference type="SUPFAM" id="SSF89447">
    <property type="entry name" value="AbrB/MazE/MraZ-like"/>
    <property type="match status" value="1"/>
</dbReference>
<keyword evidence="4 7" id="KW-0805">Transcription regulation</keyword>
<dbReference type="Pfam" id="PF02381">
    <property type="entry name" value="MraZ"/>
    <property type="match status" value="2"/>
</dbReference>
<comment type="subunit">
    <text evidence="7">Forms oligomers.</text>
</comment>
<dbReference type="PANTHER" id="PTHR34701">
    <property type="entry name" value="TRANSCRIPTIONAL REGULATOR MRAZ"/>
    <property type="match status" value="1"/>
</dbReference>
<dbReference type="InterPro" id="IPR007159">
    <property type="entry name" value="SpoVT-AbrB_dom"/>
</dbReference>
<protein>
    <recommendedName>
        <fullName evidence="1 7">Transcriptional regulator MraZ</fullName>
    </recommendedName>
</protein>
<sequence>MFRGSAYLNLDAKGRFAIPTKQRERLLAVGDTNLILTVDRARCLLLFPVQTWELIERDLAALPAFDDAARSVQRLYLGNAEELEMDAQGRVLLPQHLREFAFLDKRIVLVGQGAKFEIWDEQRWKDKTLADLEDHNIGQLAMSSSLGNLKF</sequence>
<dbReference type="KEGG" id="tsy:THSYN_03475"/>
<evidence type="ECO:0000256" key="7">
    <source>
        <dbReference type="HAMAP-Rule" id="MF_01008"/>
    </source>
</evidence>
<dbReference type="GO" id="GO:0009295">
    <property type="term" value="C:nucleoid"/>
    <property type="evidence" value="ECO:0007669"/>
    <property type="project" value="UniProtKB-SubCell"/>
</dbReference>
<dbReference type="PANTHER" id="PTHR34701:SF1">
    <property type="entry name" value="TRANSCRIPTIONAL REGULATOR MRAZ"/>
    <property type="match status" value="1"/>
</dbReference>
<evidence type="ECO:0000256" key="6">
    <source>
        <dbReference type="ARBA" id="ARBA00023163"/>
    </source>
</evidence>
<keyword evidence="3" id="KW-0677">Repeat</keyword>
<evidence type="ECO:0000256" key="5">
    <source>
        <dbReference type="ARBA" id="ARBA00023125"/>
    </source>
</evidence>
<proteinExistence type="inferred from homology"/>
<dbReference type="InterPro" id="IPR035644">
    <property type="entry name" value="MraZ_C"/>
</dbReference>
<dbReference type="RefSeq" id="WP_100917920.1">
    <property type="nucleotide sequence ID" value="NZ_CP020370.1"/>
</dbReference>
<dbReference type="GO" id="GO:0003700">
    <property type="term" value="F:DNA-binding transcription factor activity"/>
    <property type="evidence" value="ECO:0007669"/>
    <property type="project" value="UniProtKB-UniRule"/>
</dbReference>
<comment type="similarity">
    <text evidence="7">Belongs to the MraZ family.</text>
</comment>
<evidence type="ECO:0000256" key="1">
    <source>
        <dbReference type="ARBA" id="ARBA00013860"/>
    </source>
</evidence>
<dbReference type="Proteomes" id="UP000232638">
    <property type="component" value="Chromosome"/>
</dbReference>
<dbReference type="PROSITE" id="PS51740">
    <property type="entry name" value="SPOVT_ABRB"/>
    <property type="match status" value="2"/>
</dbReference>
<evidence type="ECO:0000259" key="8">
    <source>
        <dbReference type="PROSITE" id="PS51740"/>
    </source>
</evidence>
<name>A0A2K8U3E9_9GAMM</name>
<keyword evidence="2 7" id="KW-0963">Cytoplasm</keyword>
<dbReference type="GO" id="GO:2000143">
    <property type="term" value="P:negative regulation of DNA-templated transcription initiation"/>
    <property type="evidence" value="ECO:0007669"/>
    <property type="project" value="TreeGrafter"/>
</dbReference>
<feature type="domain" description="SpoVT-AbrB" evidence="8">
    <location>
        <begin position="5"/>
        <end position="51"/>
    </location>
</feature>
<dbReference type="EMBL" id="CP020370">
    <property type="protein sequence ID" value="AUB80112.1"/>
    <property type="molecule type" value="Genomic_DNA"/>
</dbReference>
<dbReference type="InterPro" id="IPR035642">
    <property type="entry name" value="MraZ_N"/>
</dbReference>
<keyword evidence="9" id="KW-0132">Cell division</keyword>
<organism evidence="9 10">
    <name type="scientific">Candidatus Thiodictyon syntrophicum</name>
    <dbReference type="NCBI Taxonomy" id="1166950"/>
    <lineage>
        <taxon>Bacteria</taxon>
        <taxon>Pseudomonadati</taxon>
        <taxon>Pseudomonadota</taxon>
        <taxon>Gammaproteobacteria</taxon>
        <taxon>Chromatiales</taxon>
        <taxon>Chromatiaceae</taxon>
        <taxon>Thiodictyon</taxon>
    </lineage>
</organism>
<accession>A0A2K8U3E9</accession>
<comment type="subcellular location">
    <subcellularLocation>
        <location evidence="7">Cytoplasm</location>
        <location evidence="7">Nucleoid</location>
    </subcellularLocation>
</comment>
<dbReference type="GO" id="GO:0005737">
    <property type="term" value="C:cytoplasm"/>
    <property type="evidence" value="ECO:0007669"/>
    <property type="project" value="UniProtKB-UniRule"/>
</dbReference>
<evidence type="ECO:0000313" key="10">
    <source>
        <dbReference type="Proteomes" id="UP000232638"/>
    </source>
</evidence>
<dbReference type="InterPro" id="IPR003444">
    <property type="entry name" value="MraZ"/>
</dbReference>
<dbReference type="GO" id="GO:0000976">
    <property type="term" value="F:transcription cis-regulatory region binding"/>
    <property type="evidence" value="ECO:0007669"/>
    <property type="project" value="TreeGrafter"/>
</dbReference>
<feature type="domain" description="SpoVT-AbrB" evidence="8">
    <location>
        <begin position="80"/>
        <end position="123"/>
    </location>
</feature>
<dbReference type="InterPro" id="IPR038619">
    <property type="entry name" value="MraZ_sf"/>
</dbReference>
<dbReference type="InterPro" id="IPR020603">
    <property type="entry name" value="MraZ_dom"/>
</dbReference>
<reference evidence="9 10" key="1">
    <citation type="submission" date="2017-03" db="EMBL/GenBank/DDBJ databases">
        <title>Complete genome sequence of Candidatus 'Thiodictyon syntrophicum' sp. nov. strain Cad16T, a photolithoautotroph purple sulfur bacterium isolated from an alpine meromictic lake.</title>
        <authorList>
            <person name="Luedin S.M."/>
            <person name="Pothier J.F."/>
            <person name="Danza F."/>
            <person name="Storelli N."/>
            <person name="Wittwer M."/>
            <person name="Tonolla M."/>
        </authorList>
    </citation>
    <scope>NUCLEOTIDE SEQUENCE [LARGE SCALE GENOMIC DNA]</scope>
    <source>
        <strain evidence="9 10">Cad16T</strain>
    </source>
</reference>
<evidence type="ECO:0000256" key="4">
    <source>
        <dbReference type="ARBA" id="ARBA00023015"/>
    </source>
</evidence>
<dbReference type="InterPro" id="IPR037914">
    <property type="entry name" value="SpoVT-AbrB_sf"/>
</dbReference>
<keyword evidence="10" id="KW-1185">Reference proteome</keyword>
<dbReference type="OrthoDB" id="9807753at2"/>